<dbReference type="PANTHER" id="PTHR36206">
    <property type="entry name" value="ASPERCRYPTIN BIOSYNTHESIS CLUSTER-SPECIFIC TRANSCRIPTION REGULATOR ATNN-RELATED"/>
    <property type="match status" value="1"/>
</dbReference>
<gene>
    <name evidence="8" type="ORF">NW766_007184</name>
</gene>
<dbReference type="Proteomes" id="UP001152130">
    <property type="component" value="Unassembled WGS sequence"/>
</dbReference>
<reference evidence="8" key="1">
    <citation type="submission" date="2022-10" db="EMBL/GenBank/DDBJ databases">
        <title>Fusarium specimens isolated from Avocado Roots.</title>
        <authorList>
            <person name="Stajich J."/>
            <person name="Roper C."/>
            <person name="Heimlech-Rivalta G."/>
        </authorList>
    </citation>
    <scope>NUCLEOTIDE SEQUENCE</scope>
    <source>
        <strain evidence="8">CF00143</strain>
    </source>
</reference>
<comment type="caution">
    <text evidence="8">The sequence shown here is derived from an EMBL/GenBank/DDBJ whole genome shotgun (WGS) entry which is preliminary data.</text>
</comment>
<evidence type="ECO:0000256" key="6">
    <source>
        <dbReference type="ARBA" id="ARBA00023242"/>
    </source>
</evidence>
<feature type="domain" description="Zn(2)-C6 fungal-type" evidence="7">
    <location>
        <begin position="14"/>
        <end position="42"/>
    </location>
</feature>
<dbReference type="PRINTS" id="PR00755">
    <property type="entry name" value="AFLATOXINBRP"/>
</dbReference>
<keyword evidence="6" id="KW-0539">Nucleus</keyword>
<dbReference type="PROSITE" id="PS50048">
    <property type="entry name" value="ZN2_CY6_FUNGAL_2"/>
    <property type="match status" value="1"/>
</dbReference>
<dbReference type="SMART" id="SM00066">
    <property type="entry name" value="GAL4"/>
    <property type="match status" value="1"/>
</dbReference>
<dbReference type="InterPro" id="IPR001138">
    <property type="entry name" value="Zn2Cys6_DnaBD"/>
</dbReference>
<dbReference type="CDD" id="cd00067">
    <property type="entry name" value="GAL4"/>
    <property type="match status" value="1"/>
</dbReference>
<dbReference type="PROSITE" id="PS00463">
    <property type="entry name" value="ZN2_CY6_FUNGAL_1"/>
    <property type="match status" value="1"/>
</dbReference>
<evidence type="ECO:0000256" key="5">
    <source>
        <dbReference type="ARBA" id="ARBA00023163"/>
    </source>
</evidence>
<keyword evidence="3" id="KW-0805">Transcription regulation</keyword>
<dbReference type="GO" id="GO:0008270">
    <property type="term" value="F:zinc ion binding"/>
    <property type="evidence" value="ECO:0007669"/>
    <property type="project" value="InterPro"/>
</dbReference>
<evidence type="ECO:0000256" key="2">
    <source>
        <dbReference type="ARBA" id="ARBA00022833"/>
    </source>
</evidence>
<dbReference type="GO" id="GO:0000981">
    <property type="term" value="F:DNA-binding transcription factor activity, RNA polymerase II-specific"/>
    <property type="evidence" value="ECO:0007669"/>
    <property type="project" value="InterPro"/>
</dbReference>
<evidence type="ECO:0000313" key="8">
    <source>
        <dbReference type="EMBL" id="KAJ4011884.1"/>
    </source>
</evidence>
<dbReference type="AlphaFoldDB" id="A0A9W8PNM2"/>
<keyword evidence="4" id="KW-0238">DNA-binding</keyword>
<name>A0A9W8PNM2_9HYPO</name>
<sequence length="388" mass="43054">MRKQSAGGRKTKTGCATCRIRKIKCDEAKPFCQKCVKTGRTCDGYESVFRPFASPATNTPGSSRVSQVSTATAPLDAISLNRYFSTKTIFNVNFCCTEEAEQVLFASRTDSSIRHALLCLRSLREDLETGDNTEQQRLNYNYGLEQYSKALSGLASNLSSPSPKTLRSALLCCQVLISVEQVRGNFSAMGMHIVRGLDIMREHRARPYLVQDSLMPAKHDDLPPLDIFIIKMFAAPCKFTEQPTAEATIMTPPTDISADRKIVPNMRTGIRKTAESVIGFLLDLSLVTSIDEAGELLDERKGLLDSVGEWYSEFEAAQAVNEPRSVNDCFLTLLYHILRVVLLGSLDDGGRLEAENENIQALTNEINDRLKDYDMRKGIEIGRNEAGS</sequence>
<dbReference type="InterPro" id="IPR052360">
    <property type="entry name" value="Transcr_Regulatory_Proteins"/>
</dbReference>
<keyword evidence="1" id="KW-0479">Metal-binding</keyword>
<dbReference type="OrthoDB" id="3172332at2759"/>
<evidence type="ECO:0000256" key="1">
    <source>
        <dbReference type="ARBA" id="ARBA00022723"/>
    </source>
</evidence>
<evidence type="ECO:0000259" key="7">
    <source>
        <dbReference type="PROSITE" id="PS50048"/>
    </source>
</evidence>
<proteinExistence type="predicted"/>
<protein>
    <recommendedName>
        <fullName evidence="7">Zn(2)-C6 fungal-type domain-containing protein</fullName>
    </recommendedName>
</protein>
<evidence type="ECO:0000256" key="4">
    <source>
        <dbReference type="ARBA" id="ARBA00023125"/>
    </source>
</evidence>
<dbReference type="SUPFAM" id="SSF57701">
    <property type="entry name" value="Zn2/Cys6 DNA-binding domain"/>
    <property type="match status" value="1"/>
</dbReference>
<keyword evidence="5" id="KW-0804">Transcription</keyword>
<dbReference type="Gene3D" id="4.10.240.10">
    <property type="entry name" value="Zn(2)-C6 fungal-type DNA-binding domain"/>
    <property type="match status" value="1"/>
</dbReference>
<organism evidence="8 9">
    <name type="scientific">Fusarium irregulare</name>
    <dbReference type="NCBI Taxonomy" id="2494466"/>
    <lineage>
        <taxon>Eukaryota</taxon>
        <taxon>Fungi</taxon>
        <taxon>Dikarya</taxon>
        <taxon>Ascomycota</taxon>
        <taxon>Pezizomycotina</taxon>
        <taxon>Sordariomycetes</taxon>
        <taxon>Hypocreomycetidae</taxon>
        <taxon>Hypocreales</taxon>
        <taxon>Nectriaceae</taxon>
        <taxon>Fusarium</taxon>
        <taxon>Fusarium incarnatum-equiseti species complex</taxon>
    </lineage>
</organism>
<accession>A0A9W8PNM2</accession>
<evidence type="ECO:0000313" key="9">
    <source>
        <dbReference type="Proteomes" id="UP001152130"/>
    </source>
</evidence>
<dbReference type="GO" id="GO:0003677">
    <property type="term" value="F:DNA binding"/>
    <property type="evidence" value="ECO:0007669"/>
    <property type="project" value="UniProtKB-KW"/>
</dbReference>
<keyword evidence="9" id="KW-1185">Reference proteome</keyword>
<dbReference type="PANTHER" id="PTHR36206:SF4">
    <property type="entry name" value="HYPOTHETICAL CONSERVED PROTEIN (EUROFUNG)-RELATED"/>
    <property type="match status" value="1"/>
</dbReference>
<dbReference type="Pfam" id="PF00172">
    <property type="entry name" value="Zn_clus"/>
    <property type="match status" value="1"/>
</dbReference>
<dbReference type="InterPro" id="IPR036864">
    <property type="entry name" value="Zn2-C6_fun-type_DNA-bd_sf"/>
</dbReference>
<dbReference type="EMBL" id="JAPDHF010000010">
    <property type="protein sequence ID" value="KAJ4011884.1"/>
    <property type="molecule type" value="Genomic_DNA"/>
</dbReference>
<evidence type="ECO:0000256" key="3">
    <source>
        <dbReference type="ARBA" id="ARBA00023015"/>
    </source>
</evidence>
<keyword evidence="2" id="KW-0862">Zinc</keyword>